<feature type="domain" description="Pyridoxine 5'-phosphate oxidase dimerisation C-terminal" evidence="8">
    <location>
        <begin position="172"/>
        <end position="212"/>
    </location>
</feature>
<dbReference type="SUPFAM" id="SSF50475">
    <property type="entry name" value="FMN-binding split barrel"/>
    <property type="match status" value="1"/>
</dbReference>
<dbReference type="PANTHER" id="PTHR10851">
    <property type="entry name" value="PYRIDOXINE-5-PHOSPHATE OXIDASE"/>
    <property type="match status" value="1"/>
</dbReference>
<comment type="similarity">
    <text evidence="1">Belongs to the pyridoxamine 5'-phosphate oxidase family.</text>
</comment>
<comment type="caution">
    <text evidence="9">The sequence shown here is derived from an EMBL/GenBank/DDBJ whole genome shotgun (WGS) entry which is preliminary data.</text>
</comment>
<keyword evidence="4" id="KW-0560">Oxidoreductase</keyword>
<dbReference type="RefSeq" id="WP_128914644.1">
    <property type="nucleotide sequence ID" value="NZ_RDSM01000003.1"/>
</dbReference>
<dbReference type="InterPro" id="IPR012349">
    <property type="entry name" value="Split_barrel_FMN-bd"/>
</dbReference>
<evidence type="ECO:0000313" key="9">
    <source>
        <dbReference type="EMBL" id="RXH54939.1"/>
    </source>
</evidence>
<evidence type="ECO:0000256" key="5">
    <source>
        <dbReference type="NCBIfam" id="TIGR00558"/>
    </source>
</evidence>
<dbReference type="InterPro" id="IPR000659">
    <property type="entry name" value="Pyridox_Oxase"/>
</dbReference>
<dbReference type="NCBIfam" id="TIGR00558">
    <property type="entry name" value="pdxH"/>
    <property type="match status" value="1"/>
</dbReference>
<dbReference type="AlphaFoldDB" id="A0A4Q0SZI8"/>
<feature type="binding site" evidence="6">
    <location>
        <begin position="141"/>
        <end position="142"/>
    </location>
    <ligand>
        <name>FMN</name>
        <dbReference type="ChEBI" id="CHEBI:58210"/>
    </ligand>
</feature>
<dbReference type="InterPro" id="IPR011576">
    <property type="entry name" value="Pyridox_Oxase_N"/>
</dbReference>
<dbReference type="InterPro" id="IPR019576">
    <property type="entry name" value="Pyridoxamine_oxidase_dimer_C"/>
</dbReference>
<dbReference type="NCBIfam" id="NF004231">
    <property type="entry name" value="PRK05679.1"/>
    <property type="match status" value="1"/>
</dbReference>
<evidence type="ECO:0000313" key="10">
    <source>
        <dbReference type="Proteomes" id="UP000289437"/>
    </source>
</evidence>
<gene>
    <name evidence="9" type="ORF">GRAN_4043</name>
</gene>
<dbReference type="Proteomes" id="UP000289437">
    <property type="component" value="Unassembled WGS sequence"/>
</dbReference>
<feature type="binding site" evidence="6">
    <location>
        <position position="84"/>
    </location>
    <ligand>
        <name>FMN</name>
        <dbReference type="ChEBI" id="CHEBI:58210"/>
    </ligand>
</feature>
<dbReference type="InterPro" id="IPR019740">
    <property type="entry name" value="Pyridox_Oxase_CS"/>
</dbReference>
<feature type="binding site" evidence="6">
    <location>
        <position position="185"/>
    </location>
    <ligand>
        <name>FMN</name>
        <dbReference type="ChEBI" id="CHEBI:58210"/>
    </ligand>
</feature>
<dbReference type="Pfam" id="PF10590">
    <property type="entry name" value="PNP_phzG_C"/>
    <property type="match status" value="1"/>
</dbReference>
<dbReference type="Pfam" id="PF01243">
    <property type="entry name" value="PNPOx_N"/>
    <property type="match status" value="1"/>
</dbReference>
<evidence type="ECO:0000259" key="8">
    <source>
        <dbReference type="Pfam" id="PF10590"/>
    </source>
</evidence>
<feature type="binding site" evidence="6">
    <location>
        <position position="83"/>
    </location>
    <ligand>
        <name>FMN</name>
        <dbReference type="ChEBI" id="CHEBI:58210"/>
    </ligand>
</feature>
<keyword evidence="10" id="KW-1185">Reference proteome</keyword>
<name>A0A4Q0SZI8_9BACT</name>
<dbReference type="EC" id="1.4.3.5" evidence="5"/>
<feature type="binding site" evidence="6">
    <location>
        <position position="195"/>
    </location>
    <ligand>
        <name>FMN</name>
        <dbReference type="ChEBI" id="CHEBI:58210"/>
    </ligand>
</feature>
<accession>A0A4Q0SZI8</accession>
<evidence type="ECO:0000256" key="4">
    <source>
        <dbReference type="ARBA" id="ARBA00023002"/>
    </source>
</evidence>
<dbReference type="Gene3D" id="2.30.110.10">
    <property type="entry name" value="Electron Transport, Fmn-binding Protein, Chain A"/>
    <property type="match status" value="1"/>
</dbReference>
<protein>
    <recommendedName>
        <fullName evidence="5">Pyridoxamine 5'-phosphate oxidase</fullName>
        <ecNumber evidence="5">1.4.3.5</ecNumber>
    </recommendedName>
</protein>
<evidence type="ECO:0000256" key="6">
    <source>
        <dbReference type="PIRSR" id="PIRSR000190-2"/>
    </source>
</evidence>
<organism evidence="9 10">
    <name type="scientific">Granulicella sibirica</name>
    <dbReference type="NCBI Taxonomy" id="2479048"/>
    <lineage>
        <taxon>Bacteria</taxon>
        <taxon>Pseudomonadati</taxon>
        <taxon>Acidobacteriota</taxon>
        <taxon>Terriglobia</taxon>
        <taxon>Terriglobales</taxon>
        <taxon>Acidobacteriaceae</taxon>
        <taxon>Granulicella</taxon>
    </lineage>
</organism>
<dbReference type="EMBL" id="RDSM01000003">
    <property type="protein sequence ID" value="RXH54939.1"/>
    <property type="molecule type" value="Genomic_DNA"/>
</dbReference>
<evidence type="ECO:0000256" key="1">
    <source>
        <dbReference type="ARBA" id="ARBA00007301"/>
    </source>
</evidence>
<reference evidence="10" key="2">
    <citation type="submission" date="2019-02" db="EMBL/GenBank/DDBJ databases">
        <title>Granulicella sibirica sp. nov., a psychrotolerant acidobacterium isolated from an organic soil layer in forested tundra, West Siberia.</title>
        <authorList>
            <person name="Oshkin I.Y."/>
            <person name="Kulichevskaya I.S."/>
            <person name="Rijpstra W.I.C."/>
            <person name="Sinninghe Damste J.S."/>
            <person name="Rakitin A.L."/>
            <person name="Ravin N.V."/>
            <person name="Dedysh S.N."/>
        </authorList>
    </citation>
    <scope>NUCLEOTIDE SEQUENCE [LARGE SCALE GENOMIC DNA]</scope>
    <source>
        <strain evidence="10">AF10</strain>
    </source>
</reference>
<dbReference type="PANTHER" id="PTHR10851:SF0">
    <property type="entry name" value="PYRIDOXINE-5'-PHOSPHATE OXIDASE"/>
    <property type="match status" value="1"/>
</dbReference>
<keyword evidence="2" id="KW-0285">Flavoprotein</keyword>
<evidence type="ECO:0000256" key="2">
    <source>
        <dbReference type="ARBA" id="ARBA00022630"/>
    </source>
</evidence>
<feature type="binding site" evidence="6">
    <location>
        <begin position="77"/>
        <end position="78"/>
    </location>
    <ligand>
        <name>FMN</name>
        <dbReference type="ChEBI" id="CHEBI:58210"/>
    </ligand>
</feature>
<comment type="cofactor">
    <cofactor evidence="6">
        <name>FMN</name>
        <dbReference type="ChEBI" id="CHEBI:58210"/>
    </cofactor>
    <text evidence="6">Binds 1 FMN per subunit.</text>
</comment>
<dbReference type="HAMAP" id="MF_01629">
    <property type="entry name" value="PdxH"/>
    <property type="match status" value="1"/>
</dbReference>
<dbReference type="PIRSF" id="PIRSF000190">
    <property type="entry name" value="Pyd_amn-ph_oxd"/>
    <property type="match status" value="1"/>
</dbReference>
<evidence type="ECO:0000259" key="7">
    <source>
        <dbReference type="Pfam" id="PF01243"/>
    </source>
</evidence>
<sequence length="212" mass="24225">METVEQASSEHPVRIFEPAEASATDPIALFRQWLDAASKTEPNDPNAMAIATSTLSGHPSVRMVLMKRLDERGFSFYTNAESRKGEELEANPNASLCFHWKTQRRQVRIDGPVEMLSPEDSDEYFHSRSRRSQIGAVASNQSHPLASRQHLEREAEALAARFPEIIPRPDYWRGFVVQPSAIEFWQDGPDRLHDRMLYTRTAGGWTRTRLYP</sequence>
<feature type="binding site" evidence="6">
    <location>
        <begin position="62"/>
        <end position="67"/>
    </location>
    <ligand>
        <name>FMN</name>
        <dbReference type="ChEBI" id="CHEBI:58210"/>
    </ligand>
</feature>
<evidence type="ECO:0000256" key="3">
    <source>
        <dbReference type="ARBA" id="ARBA00022643"/>
    </source>
</evidence>
<dbReference type="GO" id="GO:0004733">
    <property type="term" value="F:pyridoxamine phosphate oxidase activity"/>
    <property type="evidence" value="ECO:0007669"/>
    <property type="project" value="UniProtKB-UniRule"/>
</dbReference>
<dbReference type="OrthoDB" id="9780392at2"/>
<reference evidence="9 10" key="1">
    <citation type="submission" date="2018-11" db="EMBL/GenBank/DDBJ databases">
        <authorList>
            <person name="Mardanov A.V."/>
            <person name="Ravin N.V."/>
            <person name="Dedysh S.N."/>
        </authorList>
    </citation>
    <scope>NUCLEOTIDE SEQUENCE [LARGE SCALE GENOMIC DNA]</scope>
    <source>
        <strain evidence="9 10">AF10</strain>
    </source>
</reference>
<feature type="binding site" evidence="6">
    <location>
        <position position="106"/>
    </location>
    <ligand>
        <name>FMN</name>
        <dbReference type="ChEBI" id="CHEBI:58210"/>
    </ligand>
</feature>
<dbReference type="PROSITE" id="PS01064">
    <property type="entry name" value="PYRIDOX_OXIDASE"/>
    <property type="match status" value="1"/>
</dbReference>
<keyword evidence="3 6" id="KW-0288">FMN</keyword>
<dbReference type="GO" id="GO:0008615">
    <property type="term" value="P:pyridoxine biosynthetic process"/>
    <property type="evidence" value="ECO:0007669"/>
    <property type="project" value="UniProtKB-UniRule"/>
</dbReference>
<dbReference type="GO" id="GO:0010181">
    <property type="term" value="F:FMN binding"/>
    <property type="evidence" value="ECO:0007669"/>
    <property type="project" value="UniProtKB-UniRule"/>
</dbReference>
<proteinExistence type="inferred from homology"/>
<feature type="domain" description="Pyridoxamine 5'-phosphate oxidase N-terminal" evidence="7">
    <location>
        <begin position="35"/>
        <end position="158"/>
    </location>
</feature>